<evidence type="ECO:0000256" key="4">
    <source>
        <dbReference type="ARBA" id="ARBA00022833"/>
    </source>
</evidence>
<accession>A0A9P4I557</accession>
<feature type="compositionally biased region" description="Polar residues" evidence="6">
    <location>
        <begin position="20"/>
        <end position="30"/>
    </location>
</feature>
<dbReference type="Proteomes" id="UP000799776">
    <property type="component" value="Unassembled WGS sequence"/>
</dbReference>
<evidence type="ECO:0000259" key="7">
    <source>
        <dbReference type="Pfam" id="PF07967"/>
    </source>
</evidence>
<reference evidence="9" key="1">
    <citation type="journal article" date="2020" name="Stud. Mycol.">
        <title>101 Dothideomycetes genomes: a test case for predicting lifestyles and emergence of pathogens.</title>
        <authorList>
            <person name="Haridas S."/>
            <person name="Albert R."/>
            <person name="Binder M."/>
            <person name="Bloem J."/>
            <person name="Labutti K."/>
            <person name="Salamov A."/>
            <person name="Andreopoulos B."/>
            <person name="Baker S."/>
            <person name="Barry K."/>
            <person name="Bills G."/>
            <person name="Bluhm B."/>
            <person name="Cannon C."/>
            <person name="Castanera R."/>
            <person name="Culley D."/>
            <person name="Daum C."/>
            <person name="Ezra D."/>
            <person name="Gonzalez J."/>
            <person name="Henrissat B."/>
            <person name="Kuo A."/>
            <person name="Liang C."/>
            <person name="Lipzen A."/>
            <person name="Lutzoni F."/>
            <person name="Magnuson J."/>
            <person name="Mondo S."/>
            <person name="Nolan M."/>
            <person name="Ohm R."/>
            <person name="Pangilinan J."/>
            <person name="Park H.-J."/>
            <person name="Ramirez L."/>
            <person name="Alfaro M."/>
            <person name="Sun H."/>
            <person name="Tritt A."/>
            <person name="Yoshinaga Y."/>
            <person name="Zwiers L.-H."/>
            <person name="Turgeon B."/>
            <person name="Goodwin S."/>
            <person name="Spatafora J."/>
            <person name="Crous P."/>
            <person name="Grigoriev I."/>
        </authorList>
    </citation>
    <scope>NUCLEOTIDE SEQUENCE</scope>
    <source>
        <strain evidence="9">CBS 121410</strain>
    </source>
</reference>
<feature type="region of interest" description="Disordered" evidence="6">
    <location>
        <begin position="348"/>
        <end position="375"/>
    </location>
</feature>
<keyword evidence="4" id="KW-0862">Zinc</keyword>
<protein>
    <submittedName>
        <fullName evidence="9">Zf-C3HC-domain-containing protein</fullName>
    </submittedName>
</protein>
<dbReference type="InterPro" id="IPR012935">
    <property type="entry name" value="NuBaID_N"/>
</dbReference>
<evidence type="ECO:0000256" key="3">
    <source>
        <dbReference type="ARBA" id="ARBA00022771"/>
    </source>
</evidence>
<dbReference type="InterPro" id="IPR013909">
    <property type="entry name" value="NuBaID_C"/>
</dbReference>
<evidence type="ECO:0000256" key="2">
    <source>
        <dbReference type="ARBA" id="ARBA00022723"/>
    </source>
</evidence>
<evidence type="ECO:0000313" key="9">
    <source>
        <dbReference type="EMBL" id="KAF2092297.1"/>
    </source>
</evidence>
<evidence type="ECO:0000256" key="5">
    <source>
        <dbReference type="ARBA" id="ARBA00023242"/>
    </source>
</evidence>
<keyword evidence="10" id="KW-1185">Reference proteome</keyword>
<proteinExistence type="predicted"/>
<feature type="region of interest" description="Disordered" evidence="6">
    <location>
        <begin position="238"/>
        <end position="257"/>
    </location>
</feature>
<evidence type="ECO:0000313" key="10">
    <source>
        <dbReference type="Proteomes" id="UP000799776"/>
    </source>
</evidence>
<dbReference type="EMBL" id="ML978711">
    <property type="protein sequence ID" value="KAF2092297.1"/>
    <property type="molecule type" value="Genomic_DNA"/>
</dbReference>
<dbReference type="AlphaFoldDB" id="A0A9P4I557"/>
<sequence>MAVALNTSKRKFHKILDNITASTSQPNLASTLREKNASAMSLAASEIEPPSKRSRTSLSGSFASEDRPSTSASTPAAPSKLSLAQRAKSIRLVRKSDEHAPKEQRKTPNYAPWSHDLFIERMKTFSDVKLWTPKPDILNEVEWAKRGWVCDGLNKVACKGGCEERVVVKLEPNRKEENEPVNEERESSENDVEAVLIERYVKLIVEGHDEECLWRKSGCKERLSKAFPQDLIKSVTDLQPAPTDTSSAQPPSPTSSPNDLLQKLILFTLYGWHAENRGKYSIATCHLCHARVGLWLYSSETSELDLVESHRIHCPWINAKTQGGGKPIWEQLQERLSLRVRESVVVERRREGTGTEADDERPPSSAADSVQADRKRLSRLRNAMKSFGGKLKK</sequence>
<dbReference type="Pfam" id="PF08600">
    <property type="entry name" value="NuBaID_C"/>
    <property type="match status" value="1"/>
</dbReference>
<keyword evidence="3" id="KW-0863">Zinc-finger</keyword>
<feature type="region of interest" description="Disordered" evidence="6">
    <location>
        <begin position="20"/>
        <end position="82"/>
    </location>
</feature>
<keyword evidence="2" id="KW-0479">Metal-binding</keyword>
<name>A0A9P4I557_9PEZI</name>
<dbReference type="PANTHER" id="PTHR15835:SF6">
    <property type="entry name" value="ZINC FINGER C3HC-TYPE PROTEIN 1"/>
    <property type="match status" value="1"/>
</dbReference>
<dbReference type="GO" id="GO:0008270">
    <property type="term" value="F:zinc ion binding"/>
    <property type="evidence" value="ECO:0007669"/>
    <property type="project" value="UniProtKB-KW"/>
</dbReference>
<evidence type="ECO:0000259" key="8">
    <source>
        <dbReference type="Pfam" id="PF08600"/>
    </source>
</evidence>
<comment type="caution">
    <text evidence="9">The sequence shown here is derived from an EMBL/GenBank/DDBJ whole genome shotgun (WGS) entry which is preliminary data.</text>
</comment>
<evidence type="ECO:0000256" key="1">
    <source>
        <dbReference type="ARBA" id="ARBA00004123"/>
    </source>
</evidence>
<comment type="subcellular location">
    <subcellularLocation>
        <location evidence="1">Nucleus</location>
    </subcellularLocation>
</comment>
<dbReference type="PANTHER" id="PTHR15835">
    <property type="entry name" value="NUCLEAR-INTERACTING PARTNER OF ALK"/>
    <property type="match status" value="1"/>
</dbReference>
<feature type="compositionally biased region" description="Low complexity" evidence="6">
    <location>
        <begin position="240"/>
        <end position="249"/>
    </location>
</feature>
<feature type="domain" description="C3HC-type" evidence="7">
    <location>
        <begin position="112"/>
        <end position="227"/>
    </location>
</feature>
<gene>
    <name evidence="9" type="ORF">K490DRAFT_53424</name>
</gene>
<organism evidence="9 10">
    <name type="scientific">Saccharata proteae CBS 121410</name>
    <dbReference type="NCBI Taxonomy" id="1314787"/>
    <lineage>
        <taxon>Eukaryota</taxon>
        <taxon>Fungi</taxon>
        <taxon>Dikarya</taxon>
        <taxon>Ascomycota</taxon>
        <taxon>Pezizomycotina</taxon>
        <taxon>Dothideomycetes</taxon>
        <taxon>Dothideomycetes incertae sedis</taxon>
        <taxon>Botryosphaeriales</taxon>
        <taxon>Saccharataceae</taxon>
        <taxon>Saccharata</taxon>
    </lineage>
</organism>
<dbReference type="OrthoDB" id="2592092at2759"/>
<feature type="domain" description="NuBaID C-terminal" evidence="8">
    <location>
        <begin position="267"/>
        <end position="345"/>
    </location>
</feature>
<evidence type="ECO:0000256" key="6">
    <source>
        <dbReference type="SAM" id="MobiDB-lite"/>
    </source>
</evidence>
<keyword evidence="5" id="KW-0539">Nucleus</keyword>
<feature type="compositionally biased region" description="Low complexity" evidence="6">
    <location>
        <begin position="69"/>
        <end position="79"/>
    </location>
</feature>
<dbReference type="GO" id="GO:0005634">
    <property type="term" value="C:nucleus"/>
    <property type="evidence" value="ECO:0007669"/>
    <property type="project" value="UniProtKB-SubCell"/>
</dbReference>
<dbReference type="Pfam" id="PF07967">
    <property type="entry name" value="zf-C3HC"/>
    <property type="match status" value="1"/>
</dbReference>